<feature type="domain" description="HTH luxR-type" evidence="4">
    <location>
        <begin position="148"/>
        <end position="213"/>
    </location>
</feature>
<dbReference type="PANTHER" id="PTHR43214:SF43">
    <property type="entry name" value="TWO-COMPONENT RESPONSE REGULATOR"/>
    <property type="match status" value="1"/>
</dbReference>
<dbReference type="InterPro" id="IPR000792">
    <property type="entry name" value="Tscrpt_reg_LuxR_C"/>
</dbReference>
<dbReference type="OrthoDB" id="9797341at2"/>
<accession>A0A1G6U8Z4</accession>
<keyword evidence="2" id="KW-0238">DNA-binding</keyword>
<dbReference type="SMART" id="SM00448">
    <property type="entry name" value="REC"/>
    <property type="match status" value="1"/>
</dbReference>
<evidence type="ECO:0000259" key="5">
    <source>
        <dbReference type="PROSITE" id="PS50110"/>
    </source>
</evidence>
<dbReference type="AlphaFoldDB" id="A0A1G6U8Z4"/>
<dbReference type="CDD" id="cd06170">
    <property type="entry name" value="LuxR_C_like"/>
    <property type="match status" value="1"/>
</dbReference>
<dbReference type="Gene3D" id="3.40.50.2300">
    <property type="match status" value="1"/>
</dbReference>
<evidence type="ECO:0000256" key="2">
    <source>
        <dbReference type="ARBA" id="ARBA00023125"/>
    </source>
</evidence>
<dbReference type="PROSITE" id="PS50043">
    <property type="entry name" value="HTH_LUXR_2"/>
    <property type="match status" value="1"/>
</dbReference>
<gene>
    <name evidence="6" type="ORF">SAMN04487894_108166</name>
</gene>
<dbReference type="PRINTS" id="PR00038">
    <property type="entry name" value="HTHLUXR"/>
</dbReference>
<dbReference type="PANTHER" id="PTHR43214">
    <property type="entry name" value="TWO-COMPONENT RESPONSE REGULATOR"/>
    <property type="match status" value="1"/>
</dbReference>
<dbReference type="Pfam" id="PF00196">
    <property type="entry name" value="GerE"/>
    <property type="match status" value="1"/>
</dbReference>
<dbReference type="InterPro" id="IPR039420">
    <property type="entry name" value="WalR-like"/>
</dbReference>
<reference evidence="7" key="1">
    <citation type="submission" date="2016-10" db="EMBL/GenBank/DDBJ databases">
        <authorList>
            <person name="Varghese N."/>
            <person name="Submissions S."/>
        </authorList>
    </citation>
    <scope>NUCLEOTIDE SEQUENCE [LARGE SCALE GENOMIC DNA]</scope>
    <source>
        <strain evidence="7">DSM 25811 / CCM 8410 / LMG 26954 / E90</strain>
    </source>
</reference>
<dbReference type="PROSITE" id="PS00622">
    <property type="entry name" value="HTH_LUXR_1"/>
    <property type="match status" value="1"/>
</dbReference>
<dbReference type="CDD" id="cd17535">
    <property type="entry name" value="REC_NarL-like"/>
    <property type="match status" value="1"/>
</dbReference>
<proteinExistence type="predicted"/>
<evidence type="ECO:0000256" key="1">
    <source>
        <dbReference type="ARBA" id="ARBA00022553"/>
    </source>
</evidence>
<dbReference type="GO" id="GO:0000160">
    <property type="term" value="P:phosphorelay signal transduction system"/>
    <property type="evidence" value="ECO:0007669"/>
    <property type="project" value="InterPro"/>
</dbReference>
<dbReference type="InterPro" id="IPR058245">
    <property type="entry name" value="NreC/VraR/RcsB-like_REC"/>
</dbReference>
<dbReference type="Pfam" id="PF00072">
    <property type="entry name" value="Response_reg"/>
    <property type="match status" value="1"/>
</dbReference>
<dbReference type="RefSeq" id="WP_090391102.1">
    <property type="nucleotide sequence ID" value="NZ_FMZO01000008.1"/>
</dbReference>
<dbReference type="InterPro" id="IPR011006">
    <property type="entry name" value="CheY-like_superfamily"/>
</dbReference>
<protein>
    <submittedName>
        <fullName evidence="6">Two component transcriptional regulator, LuxR family</fullName>
    </submittedName>
</protein>
<feature type="domain" description="Response regulatory" evidence="5">
    <location>
        <begin position="6"/>
        <end position="124"/>
    </location>
</feature>
<dbReference type="Proteomes" id="UP000198757">
    <property type="component" value="Unassembled WGS sequence"/>
</dbReference>
<sequence>MLQPVSIAIVDDHAMLRKGLANILNEENDFSVILEADNGRRFIELLEREKLQPDVVLLDVHMPEMNGYETALWIEQNLPLAKVLVLSMNDDEEMVIKMLRCGAKGYILKDADPPELYRAIRDINANGYHLSRLVTGKLLFTMNRSKEQPANPAKLSAREKEFLVFCCSDLTYKEIADRMFVSARTIDGYRDSLFEKLEQKSRVGLVLYAIRHDYFRVR</sequence>
<evidence type="ECO:0000313" key="6">
    <source>
        <dbReference type="EMBL" id="SDD37015.1"/>
    </source>
</evidence>
<keyword evidence="7" id="KW-1185">Reference proteome</keyword>
<dbReference type="GO" id="GO:0006355">
    <property type="term" value="P:regulation of DNA-templated transcription"/>
    <property type="evidence" value="ECO:0007669"/>
    <property type="project" value="InterPro"/>
</dbReference>
<dbReference type="SMART" id="SM00421">
    <property type="entry name" value="HTH_LUXR"/>
    <property type="match status" value="1"/>
</dbReference>
<keyword evidence="1 3" id="KW-0597">Phosphoprotein</keyword>
<evidence type="ECO:0000256" key="3">
    <source>
        <dbReference type="PROSITE-ProRule" id="PRU00169"/>
    </source>
</evidence>
<dbReference type="SUPFAM" id="SSF46894">
    <property type="entry name" value="C-terminal effector domain of the bipartite response regulators"/>
    <property type="match status" value="1"/>
</dbReference>
<organism evidence="6 7">
    <name type="scientific">Niabella drilacis (strain DSM 25811 / CCM 8410 / CCUG 62505 / LMG 26954 / E90)</name>
    <dbReference type="NCBI Taxonomy" id="1285928"/>
    <lineage>
        <taxon>Bacteria</taxon>
        <taxon>Pseudomonadati</taxon>
        <taxon>Bacteroidota</taxon>
        <taxon>Chitinophagia</taxon>
        <taxon>Chitinophagales</taxon>
        <taxon>Chitinophagaceae</taxon>
        <taxon>Niabella</taxon>
    </lineage>
</organism>
<feature type="modified residue" description="4-aspartylphosphate" evidence="3">
    <location>
        <position position="59"/>
    </location>
</feature>
<dbReference type="InterPro" id="IPR001789">
    <property type="entry name" value="Sig_transdc_resp-reg_receiver"/>
</dbReference>
<dbReference type="InterPro" id="IPR016032">
    <property type="entry name" value="Sig_transdc_resp-reg_C-effctor"/>
</dbReference>
<dbReference type="GO" id="GO:0003677">
    <property type="term" value="F:DNA binding"/>
    <property type="evidence" value="ECO:0007669"/>
    <property type="project" value="UniProtKB-KW"/>
</dbReference>
<dbReference type="STRING" id="1285928.SAMN04487894_108166"/>
<evidence type="ECO:0000259" key="4">
    <source>
        <dbReference type="PROSITE" id="PS50043"/>
    </source>
</evidence>
<dbReference type="PROSITE" id="PS50110">
    <property type="entry name" value="RESPONSE_REGULATORY"/>
    <property type="match status" value="1"/>
</dbReference>
<evidence type="ECO:0000313" key="7">
    <source>
        <dbReference type="Proteomes" id="UP000198757"/>
    </source>
</evidence>
<dbReference type="EMBL" id="FMZO01000008">
    <property type="protein sequence ID" value="SDD37015.1"/>
    <property type="molecule type" value="Genomic_DNA"/>
</dbReference>
<name>A0A1G6U8Z4_NIADE</name>
<dbReference type="SUPFAM" id="SSF52172">
    <property type="entry name" value="CheY-like"/>
    <property type="match status" value="1"/>
</dbReference>